<proteinExistence type="predicted"/>
<protein>
    <submittedName>
        <fullName evidence="1">Uncharacterized protein</fullName>
    </submittedName>
</protein>
<sequence length="217" mass="24319">MSAFPILQKINDGVDLDADVPSAQFLDICRKLTDADCLEVDLSSILLLRSRRSVQPNVPKLLQEVLSVVKHRTSEDGSHRSTYAFRIVTIVPLTHVCAHPEPALKTSAFPIFHRVIDYADLNVNVPAVLLRDASSGHPEGTVGLWLVPAYDHKDRFVERQPRTTAQSTWLIMRSKTVMTAVLKVRSGLDPHMIREWMDGWMDGWMDMILAGSHLDAA</sequence>
<dbReference type="EMBL" id="RWGY01000031">
    <property type="protein sequence ID" value="TVU13635.1"/>
    <property type="molecule type" value="Genomic_DNA"/>
</dbReference>
<evidence type="ECO:0000313" key="1">
    <source>
        <dbReference type="EMBL" id="TVU13635.1"/>
    </source>
</evidence>
<reference evidence="1 2" key="1">
    <citation type="journal article" date="2019" name="Sci. Rep.">
        <title>A high-quality genome of Eragrostis curvula grass provides insights into Poaceae evolution and supports new strategies to enhance forage quality.</title>
        <authorList>
            <person name="Carballo J."/>
            <person name="Santos B.A.C.M."/>
            <person name="Zappacosta D."/>
            <person name="Garbus I."/>
            <person name="Selva J.P."/>
            <person name="Gallo C.A."/>
            <person name="Diaz A."/>
            <person name="Albertini E."/>
            <person name="Caccamo M."/>
            <person name="Echenique V."/>
        </authorList>
    </citation>
    <scope>NUCLEOTIDE SEQUENCE [LARGE SCALE GENOMIC DNA]</scope>
    <source>
        <strain evidence="2">cv. Victoria</strain>
        <tissue evidence="1">Leaf</tissue>
    </source>
</reference>
<feature type="non-terminal residue" evidence="1">
    <location>
        <position position="217"/>
    </location>
</feature>
<organism evidence="1 2">
    <name type="scientific">Eragrostis curvula</name>
    <name type="common">weeping love grass</name>
    <dbReference type="NCBI Taxonomy" id="38414"/>
    <lineage>
        <taxon>Eukaryota</taxon>
        <taxon>Viridiplantae</taxon>
        <taxon>Streptophyta</taxon>
        <taxon>Embryophyta</taxon>
        <taxon>Tracheophyta</taxon>
        <taxon>Spermatophyta</taxon>
        <taxon>Magnoliopsida</taxon>
        <taxon>Liliopsida</taxon>
        <taxon>Poales</taxon>
        <taxon>Poaceae</taxon>
        <taxon>PACMAD clade</taxon>
        <taxon>Chloridoideae</taxon>
        <taxon>Eragrostideae</taxon>
        <taxon>Eragrostidinae</taxon>
        <taxon>Eragrostis</taxon>
    </lineage>
</organism>
<dbReference type="AlphaFoldDB" id="A0A5J9TQW0"/>
<keyword evidence="2" id="KW-1185">Reference proteome</keyword>
<evidence type="ECO:0000313" key="2">
    <source>
        <dbReference type="Proteomes" id="UP000324897"/>
    </source>
</evidence>
<name>A0A5J9TQW0_9POAL</name>
<dbReference type="Gramene" id="TVU13635">
    <property type="protein sequence ID" value="TVU13635"/>
    <property type="gene ID" value="EJB05_37055"/>
</dbReference>
<dbReference type="Proteomes" id="UP000324897">
    <property type="component" value="Unassembled WGS sequence"/>
</dbReference>
<comment type="caution">
    <text evidence="1">The sequence shown here is derived from an EMBL/GenBank/DDBJ whole genome shotgun (WGS) entry which is preliminary data.</text>
</comment>
<accession>A0A5J9TQW0</accession>
<gene>
    <name evidence="1" type="ORF">EJB05_37055</name>
</gene>